<feature type="transmembrane region" description="Helical" evidence="7">
    <location>
        <begin position="291"/>
        <end position="314"/>
    </location>
</feature>
<evidence type="ECO:0000313" key="9">
    <source>
        <dbReference type="EnsemblMetazoa" id="XP_030847972"/>
    </source>
</evidence>
<evidence type="ECO:0000256" key="6">
    <source>
        <dbReference type="ARBA" id="ARBA00023136"/>
    </source>
</evidence>
<evidence type="ECO:0000256" key="3">
    <source>
        <dbReference type="ARBA" id="ARBA00022692"/>
    </source>
</evidence>
<keyword evidence="2" id="KW-0597">Phosphoprotein</keyword>
<evidence type="ECO:0000256" key="2">
    <source>
        <dbReference type="ARBA" id="ARBA00022553"/>
    </source>
</evidence>
<protein>
    <recommendedName>
        <fullName evidence="8">Proline-rich transmembrane protein 3/4 domain-containing protein</fullName>
    </recommendedName>
</protein>
<dbReference type="AlphaFoldDB" id="A0A7M7PBH9"/>
<dbReference type="OrthoDB" id="10066605at2759"/>
<organism evidence="9 10">
    <name type="scientific">Strongylocentrotus purpuratus</name>
    <name type="common">Purple sea urchin</name>
    <dbReference type="NCBI Taxonomy" id="7668"/>
    <lineage>
        <taxon>Eukaryota</taxon>
        <taxon>Metazoa</taxon>
        <taxon>Echinodermata</taxon>
        <taxon>Eleutherozoa</taxon>
        <taxon>Echinozoa</taxon>
        <taxon>Echinoidea</taxon>
        <taxon>Euechinoidea</taxon>
        <taxon>Echinacea</taxon>
        <taxon>Camarodonta</taxon>
        <taxon>Echinidea</taxon>
        <taxon>Strongylocentrotidae</taxon>
        <taxon>Strongylocentrotus</taxon>
    </lineage>
</organism>
<evidence type="ECO:0000256" key="7">
    <source>
        <dbReference type="SAM" id="Phobius"/>
    </source>
</evidence>
<dbReference type="EnsemblMetazoa" id="XM_030992112">
    <property type="protein sequence ID" value="XP_030847972"/>
    <property type="gene ID" value="LOC764152"/>
</dbReference>
<dbReference type="OMA" id="HEAKAMI"/>
<evidence type="ECO:0000313" key="10">
    <source>
        <dbReference type="Proteomes" id="UP000007110"/>
    </source>
</evidence>
<keyword evidence="10" id="KW-1185">Reference proteome</keyword>
<evidence type="ECO:0000256" key="1">
    <source>
        <dbReference type="ARBA" id="ARBA00004141"/>
    </source>
</evidence>
<sequence length="377" mass="42623">MTSTSNLENETTMATMTVMPGDHGVVLSCSWAESGPNRTKAQDVLSHGLNVHIYLFASCYALMLIYAIYAIIRPFRQRQTSKRLGVALHTMIAMTSLTRSLSLFTDPYGLRGIIPCPFNVIIWSFGWPGVVSSNSIFFLAVLETTNLTSVSRRFQRFSVLLTIIALSLGYVLFTDLLVSFLPNSILAVVVCEIMFIVWGISLTVGFVYVWWKIRKNLAASCPRNARERRRSSLNGSLVAALKSEARRLNRLVNILIISALVCLTLTLSHLEPVFYVLHCSILDFIENPWQWIFYQTGQRVFEISMCVLIMVAMLNSSHNHKKKTSDKEKIVNKIALESGMENKGTNSRLELPRTDMQLSFDEKEYDYSHNDGREGIL</sequence>
<dbReference type="Proteomes" id="UP000007110">
    <property type="component" value="Unassembled WGS sequence"/>
</dbReference>
<keyword evidence="3 7" id="KW-0812">Transmembrane</keyword>
<reference evidence="10" key="1">
    <citation type="submission" date="2015-02" db="EMBL/GenBank/DDBJ databases">
        <title>Genome sequencing for Strongylocentrotus purpuratus.</title>
        <authorList>
            <person name="Murali S."/>
            <person name="Liu Y."/>
            <person name="Vee V."/>
            <person name="English A."/>
            <person name="Wang M."/>
            <person name="Skinner E."/>
            <person name="Han Y."/>
            <person name="Muzny D.M."/>
            <person name="Worley K.C."/>
            <person name="Gibbs R.A."/>
        </authorList>
    </citation>
    <scope>NUCLEOTIDE SEQUENCE</scope>
</reference>
<name>A0A7M7PBH9_STRPU</name>
<feature type="transmembrane region" description="Helical" evidence="7">
    <location>
        <begin position="84"/>
        <end position="101"/>
    </location>
</feature>
<dbReference type="EnsemblMetazoa" id="XM_011680142">
    <property type="protein sequence ID" value="XP_011678444"/>
    <property type="gene ID" value="LOC764152"/>
</dbReference>
<dbReference type="RefSeq" id="XP_030847971.1">
    <property type="nucleotide sequence ID" value="XM_030992111.1"/>
</dbReference>
<dbReference type="PANTHER" id="PTHR35578">
    <property type="entry name" value="PROLINE-RICH TRANSMEMBRANE PROTEIN 4-RELATED"/>
    <property type="match status" value="1"/>
</dbReference>
<evidence type="ECO:0000259" key="8">
    <source>
        <dbReference type="Pfam" id="PF25987"/>
    </source>
</evidence>
<dbReference type="InterPro" id="IPR052836">
    <property type="entry name" value="PRRT_domain-containing"/>
</dbReference>
<dbReference type="Pfam" id="PF25987">
    <property type="entry name" value="PRRT3"/>
    <property type="match status" value="1"/>
</dbReference>
<dbReference type="InterPro" id="IPR059081">
    <property type="entry name" value="PRRT3-4"/>
</dbReference>
<reference evidence="9" key="2">
    <citation type="submission" date="2021-01" db="UniProtKB">
        <authorList>
            <consortium name="EnsemblMetazoa"/>
        </authorList>
    </citation>
    <scope>IDENTIFICATION</scope>
</reference>
<dbReference type="RefSeq" id="XP_030847972.1">
    <property type="nucleotide sequence ID" value="XM_030992112.1"/>
</dbReference>
<comment type="subcellular location">
    <subcellularLocation>
        <location evidence="1">Membrane</location>
        <topology evidence="1">Multi-pass membrane protein</topology>
    </subcellularLocation>
</comment>
<keyword evidence="4" id="KW-0732">Signal</keyword>
<feature type="transmembrane region" description="Helical" evidence="7">
    <location>
        <begin position="53"/>
        <end position="72"/>
    </location>
</feature>
<dbReference type="KEGG" id="spu:764152"/>
<dbReference type="RefSeq" id="XP_011678444.2">
    <property type="nucleotide sequence ID" value="XM_011680142.2"/>
</dbReference>
<evidence type="ECO:0000256" key="4">
    <source>
        <dbReference type="ARBA" id="ARBA00022729"/>
    </source>
</evidence>
<keyword evidence="6 7" id="KW-0472">Membrane</keyword>
<dbReference type="InParanoid" id="A0A7M7PBH9"/>
<dbReference type="GeneID" id="764152"/>
<dbReference type="EnsemblMetazoa" id="XM_030992111">
    <property type="protein sequence ID" value="XP_030847971"/>
    <property type="gene ID" value="LOC764152"/>
</dbReference>
<dbReference type="PANTHER" id="PTHR35578:SF6">
    <property type="entry name" value="PROLINE-RICH TRANSMEMBRANE PROTEIN 4"/>
    <property type="match status" value="1"/>
</dbReference>
<accession>A0A7M7PBH9</accession>
<proteinExistence type="predicted"/>
<feature type="domain" description="Proline-rich transmembrane protein 3/4" evidence="8">
    <location>
        <begin position="31"/>
        <end position="318"/>
    </location>
</feature>
<evidence type="ECO:0000256" key="5">
    <source>
        <dbReference type="ARBA" id="ARBA00022989"/>
    </source>
</evidence>
<feature type="transmembrane region" description="Helical" evidence="7">
    <location>
        <begin position="185"/>
        <end position="211"/>
    </location>
</feature>
<feature type="transmembrane region" description="Helical" evidence="7">
    <location>
        <begin position="251"/>
        <end position="271"/>
    </location>
</feature>
<keyword evidence="5 7" id="KW-1133">Transmembrane helix</keyword>
<feature type="transmembrane region" description="Helical" evidence="7">
    <location>
        <begin position="121"/>
        <end position="142"/>
    </location>
</feature>
<feature type="transmembrane region" description="Helical" evidence="7">
    <location>
        <begin position="154"/>
        <end position="173"/>
    </location>
</feature>